<dbReference type="Gene3D" id="3.40.50.10860">
    <property type="entry name" value="Leucine Dehydrogenase, chain A, domain 1"/>
    <property type="match status" value="1"/>
</dbReference>
<dbReference type="SUPFAM" id="SSF53223">
    <property type="entry name" value="Aminoacid dehydrogenase-like, N-terminal domain"/>
    <property type="match status" value="1"/>
</dbReference>
<dbReference type="GO" id="GO:0009423">
    <property type="term" value="P:chorismate biosynthetic process"/>
    <property type="evidence" value="ECO:0007669"/>
    <property type="project" value="TreeGrafter"/>
</dbReference>
<evidence type="ECO:0000256" key="2">
    <source>
        <dbReference type="ARBA" id="ARBA00023141"/>
    </source>
</evidence>
<reference evidence="5" key="1">
    <citation type="submission" date="2024-02" db="EMBL/GenBank/DDBJ databases">
        <title>Tomenella chthoni gen. nov. sp. nov., a member of the family Jonesiaceae isolated from bat guano.</title>
        <authorList>
            <person name="Miller S.L."/>
            <person name="King J."/>
            <person name="Sankaranarayanan K."/>
            <person name="Lawson P.A."/>
        </authorList>
    </citation>
    <scope>NUCLEOTIDE SEQUENCE</scope>
    <source>
        <strain evidence="5">BS-20</strain>
    </source>
</reference>
<keyword evidence="5" id="KW-0560">Oxidoreductase</keyword>
<feature type="domain" description="SDH C-terminal" evidence="4">
    <location>
        <begin position="246"/>
        <end position="274"/>
    </location>
</feature>
<dbReference type="Gene3D" id="3.40.50.720">
    <property type="entry name" value="NAD(P)-binding Rossmann-like Domain"/>
    <property type="match status" value="1"/>
</dbReference>
<dbReference type="InterPro" id="IPR013708">
    <property type="entry name" value="Shikimate_DH-bd_N"/>
</dbReference>
<dbReference type="PANTHER" id="PTHR21089:SF1">
    <property type="entry name" value="BIFUNCTIONAL 3-DEHYDROQUINATE DEHYDRATASE_SHIKIMATE DEHYDROGENASE, CHLOROPLASTIC"/>
    <property type="match status" value="1"/>
</dbReference>
<name>A0AAU7E0L8_9MICO</name>
<dbReference type="InterPro" id="IPR022893">
    <property type="entry name" value="Shikimate_DH_fam"/>
</dbReference>
<dbReference type="GO" id="GO:0050661">
    <property type="term" value="F:NADP binding"/>
    <property type="evidence" value="ECO:0007669"/>
    <property type="project" value="TreeGrafter"/>
</dbReference>
<proteinExistence type="predicted"/>
<evidence type="ECO:0000256" key="1">
    <source>
        <dbReference type="ARBA" id="ARBA00004871"/>
    </source>
</evidence>
<evidence type="ECO:0000259" key="3">
    <source>
        <dbReference type="Pfam" id="PF08501"/>
    </source>
</evidence>
<dbReference type="PANTHER" id="PTHR21089">
    <property type="entry name" value="SHIKIMATE DEHYDROGENASE"/>
    <property type="match status" value="1"/>
</dbReference>
<dbReference type="AlphaFoldDB" id="A0AAU7E0L8"/>
<dbReference type="GO" id="GO:0004764">
    <property type="term" value="F:shikimate 3-dehydrogenase (NADP+) activity"/>
    <property type="evidence" value="ECO:0007669"/>
    <property type="project" value="UniProtKB-EC"/>
</dbReference>
<comment type="pathway">
    <text evidence="1">Metabolic intermediate biosynthesis; chorismate biosynthesis; chorismate from D-erythrose 4-phosphate and phosphoenolpyruvate: step 4/7.</text>
</comment>
<dbReference type="GO" id="GO:0019632">
    <property type="term" value="P:shikimate metabolic process"/>
    <property type="evidence" value="ECO:0007669"/>
    <property type="project" value="TreeGrafter"/>
</dbReference>
<dbReference type="GO" id="GO:0009073">
    <property type="term" value="P:aromatic amino acid family biosynthetic process"/>
    <property type="evidence" value="ECO:0007669"/>
    <property type="project" value="UniProtKB-KW"/>
</dbReference>
<dbReference type="EMBL" id="CP146203">
    <property type="protein sequence ID" value="XBH22877.1"/>
    <property type="molecule type" value="Genomic_DNA"/>
</dbReference>
<gene>
    <name evidence="5" type="ORF">V5R04_06590</name>
</gene>
<keyword evidence="2" id="KW-0028">Amino-acid biosynthesis</keyword>
<dbReference type="SUPFAM" id="SSF51735">
    <property type="entry name" value="NAD(P)-binding Rossmann-fold domains"/>
    <property type="match status" value="1"/>
</dbReference>
<dbReference type="InterPro" id="IPR036291">
    <property type="entry name" value="NAD(P)-bd_dom_sf"/>
</dbReference>
<organism evidence="5">
    <name type="scientific">Jonesiaceae bacterium BS-20</name>
    <dbReference type="NCBI Taxonomy" id="3120821"/>
    <lineage>
        <taxon>Bacteria</taxon>
        <taxon>Bacillati</taxon>
        <taxon>Actinomycetota</taxon>
        <taxon>Actinomycetes</taxon>
        <taxon>Micrococcales</taxon>
        <taxon>Jonesiaceae</taxon>
    </lineage>
</organism>
<dbReference type="InterPro" id="IPR041121">
    <property type="entry name" value="SDH_C"/>
</dbReference>
<protein>
    <submittedName>
        <fullName evidence="5">Shikimate dehydrogenase</fullName>
        <ecNumber evidence="5">1.1.1.25</ecNumber>
    </submittedName>
</protein>
<accession>A0AAU7E0L8</accession>
<dbReference type="Pfam" id="PF18317">
    <property type="entry name" value="SDH_C"/>
    <property type="match status" value="1"/>
</dbReference>
<dbReference type="Pfam" id="PF08501">
    <property type="entry name" value="Shikimate_dh_N"/>
    <property type="match status" value="1"/>
</dbReference>
<dbReference type="InterPro" id="IPR046346">
    <property type="entry name" value="Aminoacid_DH-like_N_sf"/>
</dbReference>
<evidence type="ECO:0000259" key="4">
    <source>
        <dbReference type="Pfam" id="PF18317"/>
    </source>
</evidence>
<dbReference type="EC" id="1.1.1.25" evidence="5"/>
<sequence length="283" mass="29720">MTKQAAVLGHPIAHSLSPVLHRAAYEQLGLDWTYGRFDVDQDQLAAFIQGLDGTWGGLSLTMPLKQVVFKLLDHIDPLAEVTGAVNTVLFTGAGVHRSLVGTNTDVYGLVMALKEGGAKPGIKRAAILGAGATASSTLAALAELGCTDPVVYVRSLGRTAELRMAASRMGVSPTFELLSKAPAGLNTFDVVVSTLPPFAGDDIAARLLEAQEGRAVTGVLLDVAYDPDPTALISAWRGLDGTAITGERMLLHQAVEQVRLMTGMPGPVAQMGDALNGELLLRR</sequence>
<dbReference type="CDD" id="cd01065">
    <property type="entry name" value="NAD_bind_Shikimate_DH"/>
    <property type="match status" value="1"/>
</dbReference>
<keyword evidence="2" id="KW-0057">Aromatic amino acid biosynthesis</keyword>
<dbReference type="GO" id="GO:0005829">
    <property type="term" value="C:cytosol"/>
    <property type="evidence" value="ECO:0007669"/>
    <property type="project" value="TreeGrafter"/>
</dbReference>
<feature type="domain" description="Shikimate dehydrogenase substrate binding N-terminal" evidence="3">
    <location>
        <begin position="7"/>
        <end position="88"/>
    </location>
</feature>
<dbReference type="NCBIfam" id="NF001311">
    <property type="entry name" value="PRK00258.1-3"/>
    <property type="match status" value="1"/>
</dbReference>
<evidence type="ECO:0000313" key="5">
    <source>
        <dbReference type="EMBL" id="XBH22877.1"/>
    </source>
</evidence>